<dbReference type="InterPro" id="IPR053211">
    <property type="entry name" value="DNA_repair-toleration"/>
</dbReference>
<dbReference type="FunFam" id="3.80.10.10:FF:000129">
    <property type="entry name" value="Leucine-rich repeat receptor-like kinase"/>
    <property type="match status" value="1"/>
</dbReference>
<organism evidence="9 10">
    <name type="scientific">Ilex paraguariensis</name>
    <name type="common">yerba mate</name>
    <dbReference type="NCBI Taxonomy" id="185542"/>
    <lineage>
        <taxon>Eukaryota</taxon>
        <taxon>Viridiplantae</taxon>
        <taxon>Streptophyta</taxon>
        <taxon>Embryophyta</taxon>
        <taxon>Tracheophyta</taxon>
        <taxon>Spermatophyta</taxon>
        <taxon>Magnoliopsida</taxon>
        <taxon>eudicotyledons</taxon>
        <taxon>Gunneridae</taxon>
        <taxon>Pentapetalae</taxon>
        <taxon>asterids</taxon>
        <taxon>campanulids</taxon>
        <taxon>Aquifoliales</taxon>
        <taxon>Aquifoliaceae</taxon>
        <taxon>Ilex</taxon>
    </lineage>
</organism>
<evidence type="ECO:0000256" key="5">
    <source>
        <dbReference type="ARBA" id="ARBA00022737"/>
    </source>
</evidence>
<evidence type="ECO:0000256" key="2">
    <source>
        <dbReference type="ARBA" id="ARBA00022614"/>
    </source>
</evidence>
<dbReference type="InterPro" id="IPR032675">
    <property type="entry name" value="LRR_dom_sf"/>
</dbReference>
<evidence type="ECO:0000256" key="6">
    <source>
        <dbReference type="ARBA" id="ARBA00022989"/>
    </source>
</evidence>
<comment type="subcellular location">
    <subcellularLocation>
        <location evidence="1">Membrane</location>
        <topology evidence="1">Single-pass membrane protein</topology>
    </subcellularLocation>
</comment>
<sequence length="126" mass="14143">FTACFARTETNLITDQYALLAFKTQMRLDPQNILVNNWSTTTPVCNWIGVSCGVRHQRITTLNLPNMNISGAISPHLGNLSFPASLKLNDTNFHGHVPVELAHSHRLKEIDLENNFLSREVSSWLG</sequence>
<keyword evidence="3" id="KW-0812">Transmembrane</keyword>
<dbReference type="Pfam" id="PF00560">
    <property type="entry name" value="LRR_1"/>
    <property type="match status" value="1"/>
</dbReference>
<keyword evidence="10" id="KW-1185">Reference proteome</keyword>
<evidence type="ECO:0000256" key="4">
    <source>
        <dbReference type="ARBA" id="ARBA00022729"/>
    </source>
</evidence>
<feature type="non-terminal residue" evidence="9">
    <location>
        <position position="1"/>
    </location>
</feature>
<dbReference type="PANTHER" id="PTHR48060:SF21">
    <property type="entry name" value="L DOMAIN-LIKE PROTEIN"/>
    <property type="match status" value="1"/>
</dbReference>
<dbReference type="PANTHER" id="PTHR48060">
    <property type="entry name" value="DNA DAMAGE-REPAIR/TOLERATION PROTEIN DRT100"/>
    <property type="match status" value="1"/>
</dbReference>
<dbReference type="Pfam" id="PF08263">
    <property type="entry name" value="LRRNT_2"/>
    <property type="match status" value="1"/>
</dbReference>
<name>A0ABC8TKF9_9AQUA</name>
<dbReference type="GO" id="GO:0016020">
    <property type="term" value="C:membrane"/>
    <property type="evidence" value="ECO:0007669"/>
    <property type="project" value="UniProtKB-SubCell"/>
</dbReference>
<dbReference type="EMBL" id="CAUOFW020005403">
    <property type="protein sequence ID" value="CAK9169937.1"/>
    <property type="molecule type" value="Genomic_DNA"/>
</dbReference>
<comment type="caution">
    <text evidence="9">The sequence shown here is derived from an EMBL/GenBank/DDBJ whole genome shotgun (WGS) entry which is preliminary data.</text>
</comment>
<protein>
    <recommendedName>
        <fullName evidence="8">Leucine-rich repeat-containing N-terminal plant-type domain-containing protein</fullName>
    </recommendedName>
</protein>
<gene>
    <name evidence="9" type="ORF">ILEXP_LOCUS39425</name>
</gene>
<feature type="domain" description="Leucine-rich repeat-containing N-terminal plant-type" evidence="8">
    <location>
        <begin position="14"/>
        <end position="52"/>
    </location>
</feature>
<keyword evidence="2" id="KW-0433">Leucine-rich repeat</keyword>
<keyword evidence="4" id="KW-0732">Signal</keyword>
<evidence type="ECO:0000259" key="8">
    <source>
        <dbReference type="Pfam" id="PF08263"/>
    </source>
</evidence>
<dbReference type="AlphaFoldDB" id="A0ABC8TKF9"/>
<keyword evidence="7" id="KW-0472">Membrane</keyword>
<reference evidence="9 10" key="1">
    <citation type="submission" date="2024-02" db="EMBL/GenBank/DDBJ databases">
        <authorList>
            <person name="Vignale AGUSTIN F."/>
            <person name="Sosa J E."/>
            <person name="Modenutti C."/>
        </authorList>
    </citation>
    <scope>NUCLEOTIDE SEQUENCE [LARGE SCALE GENOMIC DNA]</scope>
</reference>
<evidence type="ECO:0000256" key="1">
    <source>
        <dbReference type="ARBA" id="ARBA00004167"/>
    </source>
</evidence>
<dbReference type="Proteomes" id="UP001642360">
    <property type="component" value="Unassembled WGS sequence"/>
</dbReference>
<evidence type="ECO:0000313" key="9">
    <source>
        <dbReference type="EMBL" id="CAK9169937.1"/>
    </source>
</evidence>
<dbReference type="Gene3D" id="3.80.10.10">
    <property type="entry name" value="Ribonuclease Inhibitor"/>
    <property type="match status" value="1"/>
</dbReference>
<evidence type="ECO:0000256" key="7">
    <source>
        <dbReference type="ARBA" id="ARBA00023136"/>
    </source>
</evidence>
<keyword evidence="5" id="KW-0677">Repeat</keyword>
<proteinExistence type="predicted"/>
<evidence type="ECO:0000256" key="3">
    <source>
        <dbReference type="ARBA" id="ARBA00022692"/>
    </source>
</evidence>
<dbReference type="InterPro" id="IPR001611">
    <property type="entry name" value="Leu-rich_rpt"/>
</dbReference>
<keyword evidence="6" id="KW-1133">Transmembrane helix</keyword>
<evidence type="ECO:0000313" key="10">
    <source>
        <dbReference type="Proteomes" id="UP001642360"/>
    </source>
</evidence>
<dbReference type="InterPro" id="IPR013210">
    <property type="entry name" value="LRR_N_plant-typ"/>
</dbReference>
<accession>A0ABC8TKF9</accession>
<dbReference type="SUPFAM" id="SSF52058">
    <property type="entry name" value="L domain-like"/>
    <property type="match status" value="1"/>
</dbReference>